<protein>
    <recommendedName>
        <fullName evidence="1">Wadjet protein JetD C-terminal domain-containing protein</fullName>
    </recommendedName>
</protein>
<comment type="caution">
    <text evidence="2">The sequence shown here is derived from an EMBL/GenBank/DDBJ whole genome shotgun (WGS) entry which is preliminary data.</text>
</comment>
<sequence length="187" mass="20785">MHLTYLDHDHLAAAGRRHDVVTAGDRDCVVYRPRLVVVSENRDTAQLFPTVPGGIAVEGGGRAVGSVADVAWVREAAHVVYWGDMDADGLEILHGLRARGLRVRSLFMDVDAYERWDRFGVDVDHHGGALGPRTPREVSLLEPAERELYLRLCSPGWTRHRRVEQERIPLDAAAEVVRGLGVTPGRR</sequence>
<reference evidence="2 3" key="1">
    <citation type="submission" date="2019-12" db="EMBL/GenBank/DDBJ databases">
        <authorList>
            <person name="Kun Z."/>
        </authorList>
    </citation>
    <scope>NUCLEOTIDE SEQUENCE [LARGE SCALE GENOMIC DNA]</scope>
    <source>
        <strain evidence="2 3">YIM 123512</strain>
    </source>
</reference>
<dbReference type="Pfam" id="PF09983">
    <property type="entry name" value="JetD_C"/>
    <property type="match status" value="1"/>
</dbReference>
<dbReference type="InterPro" id="IPR024534">
    <property type="entry name" value="JetD_C"/>
</dbReference>
<feature type="domain" description="Wadjet protein JetD C-terminal" evidence="1">
    <location>
        <begin position="28"/>
        <end position="175"/>
    </location>
</feature>
<name>A0A6L7F1F9_9ACTN</name>
<keyword evidence="3" id="KW-1185">Reference proteome</keyword>
<accession>A0A6L7F1F9</accession>
<evidence type="ECO:0000259" key="1">
    <source>
        <dbReference type="Pfam" id="PF09983"/>
    </source>
</evidence>
<gene>
    <name evidence="2" type="ORF">GRQ65_15885</name>
</gene>
<dbReference type="AlphaFoldDB" id="A0A6L7F1F9"/>
<dbReference type="Proteomes" id="UP000473325">
    <property type="component" value="Unassembled WGS sequence"/>
</dbReference>
<evidence type="ECO:0000313" key="3">
    <source>
        <dbReference type="Proteomes" id="UP000473325"/>
    </source>
</evidence>
<dbReference type="RefSeq" id="WP_160878966.1">
    <property type="nucleotide sequence ID" value="NZ_WUEK01000010.1"/>
</dbReference>
<proteinExistence type="predicted"/>
<dbReference type="EMBL" id="WUEK01000010">
    <property type="protein sequence ID" value="MXG91029.1"/>
    <property type="molecule type" value="Genomic_DNA"/>
</dbReference>
<organism evidence="2 3">
    <name type="scientific">Nocardioides flavescens</name>
    <dbReference type="NCBI Taxonomy" id="2691959"/>
    <lineage>
        <taxon>Bacteria</taxon>
        <taxon>Bacillati</taxon>
        <taxon>Actinomycetota</taxon>
        <taxon>Actinomycetes</taxon>
        <taxon>Propionibacteriales</taxon>
        <taxon>Nocardioidaceae</taxon>
        <taxon>Nocardioides</taxon>
    </lineage>
</organism>
<evidence type="ECO:0000313" key="2">
    <source>
        <dbReference type="EMBL" id="MXG91029.1"/>
    </source>
</evidence>